<evidence type="ECO:0000313" key="1">
    <source>
        <dbReference type="EMBL" id="CAG8488448.1"/>
    </source>
</evidence>
<gene>
    <name evidence="1" type="ORF">ACOLOM_LOCUS2279</name>
</gene>
<protein>
    <submittedName>
        <fullName evidence="1">3935_t:CDS:1</fullName>
    </submittedName>
</protein>
<evidence type="ECO:0000313" key="2">
    <source>
        <dbReference type="Proteomes" id="UP000789525"/>
    </source>
</evidence>
<dbReference type="Proteomes" id="UP000789525">
    <property type="component" value="Unassembled WGS sequence"/>
</dbReference>
<accession>A0ACA9KTK2</accession>
<reference evidence="1" key="1">
    <citation type="submission" date="2021-06" db="EMBL/GenBank/DDBJ databases">
        <authorList>
            <person name="Kallberg Y."/>
            <person name="Tangrot J."/>
            <person name="Rosling A."/>
        </authorList>
    </citation>
    <scope>NUCLEOTIDE SEQUENCE</scope>
    <source>
        <strain evidence="1">CL356</strain>
    </source>
</reference>
<sequence length="190" mass="21320">MSENCRALDHEAAKDEDYVEGDYWSEPVGVDTPVLYFVDLEESIIYMEFVEGKVIKDLILEVNGEWSCEENKVQLAEKIGVAIARMHAVDVIHGDLTTSNLLLRNSNKSLVVIDFGLSYVSSLPEDKAVDLYVLERAFLSTHPNSEDMFTAILKAYEVNYKAAKGVLTKLADGAVREVWSDKFGVTRPHM</sequence>
<organism evidence="1 2">
    <name type="scientific">Acaulospora colombiana</name>
    <dbReference type="NCBI Taxonomy" id="27376"/>
    <lineage>
        <taxon>Eukaryota</taxon>
        <taxon>Fungi</taxon>
        <taxon>Fungi incertae sedis</taxon>
        <taxon>Mucoromycota</taxon>
        <taxon>Glomeromycotina</taxon>
        <taxon>Glomeromycetes</taxon>
        <taxon>Diversisporales</taxon>
        <taxon>Acaulosporaceae</taxon>
        <taxon>Acaulospora</taxon>
    </lineage>
</organism>
<proteinExistence type="predicted"/>
<name>A0ACA9KTK2_9GLOM</name>
<dbReference type="EMBL" id="CAJVPT010002856">
    <property type="protein sequence ID" value="CAG8488448.1"/>
    <property type="molecule type" value="Genomic_DNA"/>
</dbReference>
<comment type="caution">
    <text evidence="1">The sequence shown here is derived from an EMBL/GenBank/DDBJ whole genome shotgun (WGS) entry which is preliminary data.</text>
</comment>
<keyword evidence="2" id="KW-1185">Reference proteome</keyword>